<comment type="caution">
    <text evidence="3">The sequence shown here is derived from an EMBL/GenBank/DDBJ whole genome shotgun (WGS) entry which is preliminary data.</text>
</comment>
<dbReference type="InterPro" id="IPR017853">
    <property type="entry name" value="GH"/>
</dbReference>
<proteinExistence type="predicted"/>
<name>A0ABN2N8J1_9PSEU</name>
<feature type="region of interest" description="Disordered" evidence="1">
    <location>
        <begin position="333"/>
        <end position="358"/>
    </location>
</feature>
<evidence type="ECO:0000313" key="4">
    <source>
        <dbReference type="Proteomes" id="UP001500449"/>
    </source>
</evidence>
<organism evidence="3 4">
    <name type="scientific">Pseudonocardia ailaonensis</name>
    <dbReference type="NCBI Taxonomy" id="367279"/>
    <lineage>
        <taxon>Bacteria</taxon>
        <taxon>Bacillati</taxon>
        <taxon>Actinomycetota</taxon>
        <taxon>Actinomycetes</taxon>
        <taxon>Pseudonocardiales</taxon>
        <taxon>Pseudonocardiaceae</taxon>
        <taxon>Pseudonocardia</taxon>
    </lineage>
</organism>
<dbReference type="EMBL" id="BAAAQK010000012">
    <property type="protein sequence ID" value="GAA1856453.1"/>
    <property type="molecule type" value="Genomic_DNA"/>
</dbReference>
<dbReference type="Gene3D" id="3.20.20.80">
    <property type="entry name" value="Glycosidases"/>
    <property type="match status" value="1"/>
</dbReference>
<reference evidence="3 4" key="1">
    <citation type="journal article" date="2019" name="Int. J. Syst. Evol. Microbiol.">
        <title>The Global Catalogue of Microorganisms (GCM) 10K type strain sequencing project: providing services to taxonomists for standard genome sequencing and annotation.</title>
        <authorList>
            <consortium name="The Broad Institute Genomics Platform"/>
            <consortium name="The Broad Institute Genome Sequencing Center for Infectious Disease"/>
            <person name="Wu L."/>
            <person name="Ma J."/>
        </authorList>
    </citation>
    <scope>NUCLEOTIDE SEQUENCE [LARGE SCALE GENOMIC DNA]</scope>
    <source>
        <strain evidence="3 4">JCM 16009</strain>
    </source>
</reference>
<evidence type="ECO:0000256" key="1">
    <source>
        <dbReference type="SAM" id="MobiDB-lite"/>
    </source>
</evidence>
<feature type="signal peptide" evidence="2">
    <location>
        <begin position="1"/>
        <end position="25"/>
    </location>
</feature>
<evidence type="ECO:0000256" key="2">
    <source>
        <dbReference type="SAM" id="SignalP"/>
    </source>
</evidence>
<dbReference type="SUPFAM" id="SSF51445">
    <property type="entry name" value="(Trans)glycosidases"/>
    <property type="match status" value="1"/>
</dbReference>
<evidence type="ECO:0008006" key="5">
    <source>
        <dbReference type="Google" id="ProtNLM"/>
    </source>
</evidence>
<gene>
    <name evidence="3" type="ORF">GCM10009836_40830</name>
</gene>
<feature type="chain" id="PRO_5045273413" description="Glycoside hydrolase family 42 N-terminal domain-containing protein" evidence="2">
    <location>
        <begin position="26"/>
        <end position="402"/>
    </location>
</feature>
<dbReference type="Proteomes" id="UP001500449">
    <property type="component" value="Unassembled WGS sequence"/>
</dbReference>
<keyword evidence="2" id="KW-0732">Signal</keyword>
<keyword evidence="4" id="KW-1185">Reference proteome</keyword>
<feature type="compositionally biased region" description="Polar residues" evidence="1">
    <location>
        <begin position="342"/>
        <end position="357"/>
    </location>
</feature>
<protein>
    <recommendedName>
        <fullName evidence="5">Glycoside hydrolase family 42 N-terminal domain-containing protein</fullName>
    </recommendedName>
</protein>
<evidence type="ECO:0000313" key="3">
    <source>
        <dbReference type="EMBL" id="GAA1856453.1"/>
    </source>
</evidence>
<sequence>MLALVVLALLSGACSVTGTPVPAPAAGSGPVFGVLGAQQEHAAEEVRAGVPAAMIEMFWDRAEPADGTFDRDYLRSVASEVRAARTAGRTVTLALGLHYAPQWLLARPGARFVDQSGKEADQPDLVFDQVNRTKAEEYLGAVGDAIDLAGVSAIRLTSGGNAEILYPGGNSYWAYGEGAQNGPEKPASLRPNPMPGWRPGDPAPQAQVRAFADWYVTALDDVVAWQANVLSSRGFRGEYQLLTPGVGVLPAQYDDAVRGGLPPGLLGSGAAWATFYAGLPQRADLVAYTPSVADGSGDDGACTPADARVSLTSDDVQDWSAVRWLTRLATEHGLPISGENPGWQQPGSSESSYQDTSDGGMLATAVRQVRACGLRTFYWAHDEQLWDGTLPFSAYAAAIGSK</sequence>
<accession>A0ABN2N8J1</accession>